<comment type="similarity">
    <text evidence="1 7">Belongs to the globin family.</text>
</comment>
<evidence type="ECO:0000256" key="3">
    <source>
        <dbReference type="ARBA" id="ARBA00022617"/>
    </source>
</evidence>
<dbReference type="InParanoid" id="A0A3P8X4V9"/>
<evidence type="ECO:0000256" key="1">
    <source>
        <dbReference type="ARBA" id="ARBA00008705"/>
    </source>
</evidence>
<keyword evidence="10" id="KW-1185">Reference proteome</keyword>
<dbReference type="GO" id="GO:0005344">
    <property type="term" value="F:oxygen carrier activity"/>
    <property type="evidence" value="ECO:0007669"/>
    <property type="project" value="UniProtKB-KW"/>
</dbReference>
<dbReference type="GeneTree" id="ENSGT00940000163288"/>
<feature type="domain" description="Globin" evidence="8">
    <location>
        <begin position="5"/>
        <end position="146"/>
    </location>
</feature>
<dbReference type="InterPro" id="IPR002338">
    <property type="entry name" value="Hemoglobin_a-typ"/>
</dbReference>
<name>A0A3P8X4V9_CYNSE</name>
<organism evidence="9 10">
    <name type="scientific">Cynoglossus semilaevis</name>
    <name type="common">Tongue sole</name>
    <dbReference type="NCBI Taxonomy" id="244447"/>
    <lineage>
        <taxon>Eukaryota</taxon>
        <taxon>Metazoa</taxon>
        <taxon>Chordata</taxon>
        <taxon>Craniata</taxon>
        <taxon>Vertebrata</taxon>
        <taxon>Euteleostomi</taxon>
        <taxon>Actinopterygii</taxon>
        <taxon>Neopterygii</taxon>
        <taxon>Teleostei</taxon>
        <taxon>Neoteleostei</taxon>
        <taxon>Acanthomorphata</taxon>
        <taxon>Carangaria</taxon>
        <taxon>Pleuronectiformes</taxon>
        <taxon>Pleuronectoidei</taxon>
        <taxon>Cynoglossidae</taxon>
        <taxon>Cynoglossinae</taxon>
        <taxon>Cynoglossus</taxon>
    </lineage>
</organism>
<dbReference type="InterPro" id="IPR009050">
    <property type="entry name" value="Globin-like_sf"/>
</dbReference>
<dbReference type="InterPro" id="IPR000971">
    <property type="entry name" value="Globin"/>
</dbReference>
<evidence type="ECO:0000259" key="8">
    <source>
        <dbReference type="PROSITE" id="PS01033"/>
    </source>
</evidence>
<evidence type="ECO:0000256" key="6">
    <source>
        <dbReference type="ARBA" id="ARBA00023004"/>
    </source>
</evidence>
<accession>A0A3P8X4V9</accession>
<keyword evidence="3 7" id="KW-0349">Heme</keyword>
<dbReference type="FunFam" id="1.10.490.10:FF:000002">
    <property type="entry name" value="Hemoglobin subunit alpha"/>
    <property type="match status" value="1"/>
</dbReference>
<dbReference type="PANTHER" id="PTHR11442">
    <property type="entry name" value="HEMOGLOBIN FAMILY MEMBER"/>
    <property type="match status" value="1"/>
</dbReference>
<dbReference type="InterPro" id="IPR050056">
    <property type="entry name" value="Hemoglobin_oxygen_transport"/>
</dbReference>
<dbReference type="Ensembl" id="ENSCSET00000033295.1">
    <property type="protein sequence ID" value="ENSCSEP00000032871.1"/>
    <property type="gene ID" value="ENSCSEG00000021103.1"/>
</dbReference>
<dbReference type="CDD" id="cd08927">
    <property type="entry name" value="Hb-alpha-like"/>
    <property type="match status" value="1"/>
</dbReference>
<dbReference type="Gene3D" id="1.10.490.10">
    <property type="entry name" value="Globins"/>
    <property type="match status" value="1"/>
</dbReference>
<dbReference type="GO" id="GO:0072562">
    <property type="term" value="C:blood microparticle"/>
    <property type="evidence" value="ECO:0007669"/>
    <property type="project" value="TreeGrafter"/>
</dbReference>
<dbReference type="SUPFAM" id="SSF46458">
    <property type="entry name" value="Globin-like"/>
    <property type="match status" value="1"/>
</dbReference>
<dbReference type="AlphaFoldDB" id="A0A3P8X4V9"/>
<sequence>MTKKLLNDDDKAVISGFWGKASSRAAEIGADALGRMLVVYPQTKTYFDHWKDKSPSSHNVRKHGKKIMDAIGDAITLMGDLNNALLELSQLHAFTLRVDPSNFKMLSHNILVVMANYFPDDFTPDVHLAMDKFLAAVARALSERYR</sequence>
<keyword evidence="2 7" id="KW-0813">Transport</keyword>
<dbReference type="GO" id="GO:0031838">
    <property type="term" value="C:haptoglobin-hemoglobin complex"/>
    <property type="evidence" value="ECO:0007669"/>
    <property type="project" value="TreeGrafter"/>
</dbReference>
<dbReference type="GO" id="GO:0031720">
    <property type="term" value="F:haptoglobin binding"/>
    <property type="evidence" value="ECO:0007669"/>
    <property type="project" value="TreeGrafter"/>
</dbReference>
<reference evidence="9" key="3">
    <citation type="submission" date="2025-09" db="UniProtKB">
        <authorList>
            <consortium name="Ensembl"/>
        </authorList>
    </citation>
    <scope>IDENTIFICATION</scope>
</reference>
<keyword evidence="6" id="KW-0408">Iron</keyword>
<dbReference type="GO" id="GO:0005833">
    <property type="term" value="C:hemoglobin complex"/>
    <property type="evidence" value="ECO:0007669"/>
    <property type="project" value="InterPro"/>
</dbReference>
<evidence type="ECO:0000313" key="10">
    <source>
        <dbReference type="Proteomes" id="UP000265120"/>
    </source>
</evidence>
<evidence type="ECO:0000256" key="4">
    <source>
        <dbReference type="ARBA" id="ARBA00022621"/>
    </source>
</evidence>
<evidence type="ECO:0000256" key="5">
    <source>
        <dbReference type="ARBA" id="ARBA00022723"/>
    </source>
</evidence>
<dbReference type="GO" id="GO:0020037">
    <property type="term" value="F:heme binding"/>
    <property type="evidence" value="ECO:0007669"/>
    <property type="project" value="InterPro"/>
</dbReference>
<evidence type="ECO:0000256" key="2">
    <source>
        <dbReference type="ARBA" id="ARBA00022448"/>
    </source>
</evidence>
<dbReference type="PROSITE" id="PS01033">
    <property type="entry name" value="GLOBIN"/>
    <property type="match status" value="1"/>
</dbReference>
<dbReference type="STRING" id="244447.ENSCSEP00000032871"/>
<proteinExistence type="inferred from homology"/>
<dbReference type="GO" id="GO:0004601">
    <property type="term" value="F:peroxidase activity"/>
    <property type="evidence" value="ECO:0007669"/>
    <property type="project" value="TreeGrafter"/>
</dbReference>
<reference evidence="9 10" key="1">
    <citation type="journal article" date="2014" name="Nat. Genet.">
        <title>Whole-genome sequence of a flatfish provides insights into ZW sex chromosome evolution and adaptation to a benthic lifestyle.</title>
        <authorList>
            <person name="Chen S."/>
            <person name="Zhang G."/>
            <person name="Shao C."/>
            <person name="Huang Q."/>
            <person name="Liu G."/>
            <person name="Zhang P."/>
            <person name="Song W."/>
            <person name="An N."/>
            <person name="Chalopin D."/>
            <person name="Volff J.N."/>
            <person name="Hong Y."/>
            <person name="Li Q."/>
            <person name="Sha Z."/>
            <person name="Zhou H."/>
            <person name="Xie M."/>
            <person name="Yu Q."/>
            <person name="Liu Y."/>
            <person name="Xiang H."/>
            <person name="Wang N."/>
            <person name="Wu K."/>
            <person name="Yang C."/>
            <person name="Zhou Q."/>
            <person name="Liao X."/>
            <person name="Yang L."/>
            <person name="Hu Q."/>
            <person name="Zhang J."/>
            <person name="Meng L."/>
            <person name="Jin L."/>
            <person name="Tian Y."/>
            <person name="Lian J."/>
            <person name="Yang J."/>
            <person name="Miao G."/>
            <person name="Liu S."/>
            <person name="Liang Z."/>
            <person name="Yan F."/>
            <person name="Li Y."/>
            <person name="Sun B."/>
            <person name="Zhang H."/>
            <person name="Zhang J."/>
            <person name="Zhu Y."/>
            <person name="Du M."/>
            <person name="Zhao Y."/>
            <person name="Schartl M."/>
            <person name="Tang Q."/>
            <person name="Wang J."/>
        </authorList>
    </citation>
    <scope>NUCLEOTIDE SEQUENCE</scope>
</reference>
<dbReference type="GO" id="GO:0043177">
    <property type="term" value="F:organic acid binding"/>
    <property type="evidence" value="ECO:0007669"/>
    <property type="project" value="TreeGrafter"/>
</dbReference>
<dbReference type="Pfam" id="PF00042">
    <property type="entry name" value="Globin"/>
    <property type="match status" value="1"/>
</dbReference>
<reference evidence="9" key="2">
    <citation type="submission" date="2025-08" db="UniProtKB">
        <authorList>
            <consortium name="Ensembl"/>
        </authorList>
    </citation>
    <scope>IDENTIFICATION</scope>
</reference>
<protein>
    <submittedName>
        <fullName evidence="9">Hemoglobin, alpha embryonic 1.1</fullName>
    </submittedName>
</protein>
<dbReference type="PANTHER" id="PTHR11442:SF41">
    <property type="entry name" value="HEMOGLOBIN SUBUNIT ZETA"/>
    <property type="match status" value="1"/>
</dbReference>
<dbReference type="PRINTS" id="PR00612">
    <property type="entry name" value="ALPHAHAEM"/>
</dbReference>
<dbReference type="GO" id="GO:0046872">
    <property type="term" value="F:metal ion binding"/>
    <property type="evidence" value="ECO:0007669"/>
    <property type="project" value="UniProtKB-KW"/>
</dbReference>
<evidence type="ECO:0000313" key="9">
    <source>
        <dbReference type="Ensembl" id="ENSCSEP00000032871.1"/>
    </source>
</evidence>
<dbReference type="GO" id="GO:0042744">
    <property type="term" value="P:hydrogen peroxide catabolic process"/>
    <property type="evidence" value="ECO:0007669"/>
    <property type="project" value="TreeGrafter"/>
</dbReference>
<keyword evidence="4 7" id="KW-0561">Oxygen transport</keyword>
<keyword evidence="5" id="KW-0479">Metal-binding</keyword>
<dbReference type="GO" id="GO:0019825">
    <property type="term" value="F:oxygen binding"/>
    <property type="evidence" value="ECO:0007669"/>
    <property type="project" value="InterPro"/>
</dbReference>
<dbReference type="InterPro" id="IPR012292">
    <property type="entry name" value="Globin/Proto"/>
</dbReference>
<dbReference type="Proteomes" id="UP000265120">
    <property type="component" value="Chromosome 17"/>
</dbReference>
<dbReference type="OMA" id="KENCACI"/>
<evidence type="ECO:0000256" key="7">
    <source>
        <dbReference type="RuleBase" id="RU000356"/>
    </source>
</evidence>